<feature type="transmembrane region" description="Helical" evidence="1">
    <location>
        <begin position="206"/>
        <end position="228"/>
    </location>
</feature>
<feature type="transmembrane region" description="Helical" evidence="1">
    <location>
        <begin position="93"/>
        <end position="112"/>
    </location>
</feature>
<proteinExistence type="predicted"/>
<organism evidence="2">
    <name type="scientific">Lactococcus lactis subsp. lactis bv. diacetylactis</name>
    <dbReference type="NCBI Taxonomy" id="44688"/>
    <lineage>
        <taxon>Bacteria</taxon>
        <taxon>Bacillati</taxon>
        <taxon>Bacillota</taxon>
        <taxon>Bacilli</taxon>
        <taxon>Lactobacillales</taxon>
        <taxon>Streptococcaceae</taxon>
        <taxon>Lactococcus</taxon>
    </lineage>
</organism>
<feature type="transmembrane region" description="Helical" evidence="1">
    <location>
        <begin position="145"/>
        <end position="160"/>
    </location>
</feature>
<keyword evidence="2" id="KW-0614">Plasmid</keyword>
<evidence type="ECO:0000313" key="2">
    <source>
        <dbReference type="EMBL" id="AVR65343.1"/>
    </source>
</evidence>
<feature type="transmembrane region" description="Helical" evidence="1">
    <location>
        <begin position="318"/>
        <end position="333"/>
    </location>
</feature>
<keyword evidence="1" id="KW-0812">Transmembrane</keyword>
<gene>
    <name evidence="2" type="primary">wzy</name>
    <name evidence="2" type="ORF">pLd10_39</name>
</gene>
<feature type="transmembrane region" description="Helical" evidence="1">
    <location>
        <begin position="124"/>
        <end position="139"/>
    </location>
</feature>
<name>A0A2R4AKT0_LACLL</name>
<protein>
    <submittedName>
        <fullName evidence="2">Polymerase</fullName>
    </submittedName>
</protein>
<feature type="transmembrane region" description="Helical" evidence="1">
    <location>
        <begin position="289"/>
        <end position="306"/>
    </location>
</feature>
<accession>A0A2R4AKT0</accession>
<dbReference type="AlphaFoldDB" id="A0A2R4AKT0"/>
<evidence type="ECO:0000256" key="1">
    <source>
        <dbReference type="SAM" id="Phobius"/>
    </source>
</evidence>
<reference evidence="2" key="1">
    <citation type="journal article" date="2018" name="Appl. Environ. Microbiol.">
        <title>Dynamics in copy numbers of five plasmids of a dairy Lactococcus lactis in dairy-related conditions including near-zero growth rates.</title>
        <authorList>
            <person name="van Mastrigt O."/>
            <person name="Lommers M.M.A.N."/>
            <person name="de Vries Y.C."/>
            <person name="Abee T."/>
            <person name="Smid E.J."/>
        </authorList>
    </citation>
    <scope>NUCLEOTIDE SEQUENCE</scope>
    <source>
        <strain evidence="2">FM03P</strain>
        <plasmid evidence="2">pLd10</plasmid>
    </source>
</reference>
<keyword evidence="1" id="KW-1133">Transmembrane helix</keyword>
<dbReference type="RefSeq" id="WP_172692782.1">
    <property type="nucleotide sequence ID" value="NZ_MG813924.1"/>
</dbReference>
<geneLocation type="plasmid" evidence="2">
    <name>pLd10</name>
</geneLocation>
<dbReference type="EMBL" id="MG813924">
    <property type="protein sequence ID" value="AVR65343.1"/>
    <property type="molecule type" value="Genomic_DNA"/>
</dbReference>
<keyword evidence="1" id="KW-0472">Membrane</keyword>
<sequence length="370" mass="43361">MENRSLRNTRMHVIYKNKIDTRHDALISEFLFVSLIIGTLFLIFFSRSIFPEKYFFDNQMIRAILNGYIADSSYTNVAKVYKLFGMTATTSPIIESLVAALVFVITMLSLFLKKASWIRNKTNFLFLSMWGGFYAAYLSQMAKDQIAFLIVIFPAFILIKDEKVRFWTFLLCALIYAAFFRTYWFLIIIMTFSLRFFPKTHSKFVNVFRITFVLVLELIVILVFYRLLHGSSILDIRDSINAVRIDTGNSQSMIQSLFKNTNLFYELANIGYTEIIMTLPVHLSALSQIMYYAWLYLILFLLKEPFKQLLDGRTECSIYLLFLLSYILVQVLFEPDLGSCLRHQIIFFPVIFYLSKRNSGEKTALRVKFR</sequence>
<feature type="transmembrane region" description="Helical" evidence="1">
    <location>
        <begin position="167"/>
        <end position="194"/>
    </location>
</feature>
<feature type="transmembrane region" description="Helical" evidence="1">
    <location>
        <begin position="26"/>
        <end position="50"/>
    </location>
</feature>